<sequence>MKVTKQRKEHIPRGFPCTLQVVRADRPHQCDLKISVPTQGPGVGERIESELATEISLQMNVQDGFSRYFATATSEKWQRNALGNVSIRIGTCRLIFPHPYSHLLHCYYGQIRCNPINGFILVKKVKGQKKRWCKSLEAIGSVRLNVVSELEFSKDFTMMRWIPTFEYRHRKARHNNSLCKRTRKAEFL</sequence>
<dbReference type="Proteomes" id="UP000735302">
    <property type="component" value="Unassembled WGS sequence"/>
</dbReference>
<proteinExistence type="predicted"/>
<evidence type="ECO:0000313" key="1">
    <source>
        <dbReference type="EMBL" id="GFO44411.1"/>
    </source>
</evidence>
<comment type="caution">
    <text evidence="1">The sequence shown here is derived from an EMBL/GenBank/DDBJ whole genome shotgun (WGS) entry which is preliminary data.</text>
</comment>
<protein>
    <submittedName>
        <fullName evidence="1">Uncharacterized protein</fullName>
    </submittedName>
</protein>
<gene>
    <name evidence="1" type="ORF">PoB_007091600</name>
</gene>
<name>A0AAV4DKB6_9GAST</name>
<dbReference type="AlphaFoldDB" id="A0AAV4DKB6"/>
<dbReference type="EMBL" id="BLXT01007956">
    <property type="protein sequence ID" value="GFO44411.1"/>
    <property type="molecule type" value="Genomic_DNA"/>
</dbReference>
<reference evidence="1 2" key="1">
    <citation type="journal article" date="2021" name="Elife">
        <title>Chloroplast acquisition without the gene transfer in kleptoplastic sea slugs, Plakobranchus ocellatus.</title>
        <authorList>
            <person name="Maeda T."/>
            <person name="Takahashi S."/>
            <person name="Yoshida T."/>
            <person name="Shimamura S."/>
            <person name="Takaki Y."/>
            <person name="Nagai Y."/>
            <person name="Toyoda A."/>
            <person name="Suzuki Y."/>
            <person name="Arimoto A."/>
            <person name="Ishii H."/>
            <person name="Satoh N."/>
            <person name="Nishiyama T."/>
            <person name="Hasebe M."/>
            <person name="Maruyama T."/>
            <person name="Minagawa J."/>
            <person name="Obokata J."/>
            <person name="Shigenobu S."/>
        </authorList>
    </citation>
    <scope>NUCLEOTIDE SEQUENCE [LARGE SCALE GENOMIC DNA]</scope>
</reference>
<accession>A0AAV4DKB6</accession>
<keyword evidence="2" id="KW-1185">Reference proteome</keyword>
<organism evidence="1 2">
    <name type="scientific">Plakobranchus ocellatus</name>
    <dbReference type="NCBI Taxonomy" id="259542"/>
    <lineage>
        <taxon>Eukaryota</taxon>
        <taxon>Metazoa</taxon>
        <taxon>Spiralia</taxon>
        <taxon>Lophotrochozoa</taxon>
        <taxon>Mollusca</taxon>
        <taxon>Gastropoda</taxon>
        <taxon>Heterobranchia</taxon>
        <taxon>Euthyneura</taxon>
        <taxon>Panpulmonata</taxon>
        <taxon>Sacoglossa</taxon>
        <taxon>Placobranchoidea</taxon>
        <taxon>Plakobranchidae</taxon>
        <taxon>Plakobranchus</taxon>
    </lineage>
</organism>
<evidence type="ECO:0000313" key="2">
    <source>
        <dbReference type="Proteomes" id="UP000735302"/>
    </source>
</evidence>